<accession>A0A9Q1B2J0</accession>
<feature type="region of interest" description="Disordered" evidence="1">
    <location>
        <begin position="343"/>
        <end position="451"/>
    </location>
</feature>
<dbReference type="Proteomes" id="UP001142489">
    <property type="component" value="Unassembled WGS sequence"/>
</dbReference>
<feature type="region of interest" description="Disordered" evidence="1">
    <location>
        <begin position="234"/>
        <end position="269"/>
    </location>
</feature>
<evidence type="ECO:0000313" key="2">
    <source>
        <dbReference type="EMBL" id="KAJ7330110.1"/>
    </source>
</evidence>
<keyword evidence="3" id="KW-1185">Reference proteome</keyword>
<feature type="compositionally biased region" description="Basic and acidic residues" evidence="1">
    <location>
        <begin position="343"/>
        <end position="354"/>
    </location>
</feature>
<feature type="compositionally biased region" description="Basic and acidic residues" evidence="1">
    <location>
        <begin position="309"/>
        <end position="324"/>
    </location>
</feature>
<feature type="compositionally biased region" description="Basic and acidic residues" evidence="1">
    <location>
        <begin position="363"/>
        <end position="372"/>
    </location>
</feature>
<feature type="region of interest" description="Disordered" evidence="1">
    <location>
        <begin position="38"/>
        <end position="57"/>
    </location>
</feature>
<protein>
    <submittedName>
        <fullName evidence="2">Uncharacterized protein</fullName>
    </submittedName>
</protein>
<proteinExistence type="predicted"/>
<organism evidence="2 3">
    <name type="scientific">Phrynocephalus forsythii</name>
    <dbReference type="NCBI Taxonomy" id="171643"/>
    <lineage>
        <taxon>Eukaryota</taxon>
        <taxon>Metazoa</taxon>
        <taxon>Chordata</taxon>
        <taxon>Craniata</taxon>
        <taxon>Vertebrata</taxon>
        <taxon>Euteleostomi</taxon>
        <taxon>Lepidosauria</taxon>
        <taxon>Squamata</taxon>
        <taxon>Bifurcata</taxon>
        <taxon>Unidentata</taxon>
        <taxon>Episquamata</taxon>
        <taxon>Toxicofera</taxon>
        <taxon>Iguania</taxon>
        <taxon>Acrodonta</taxon>
        <taxon>Agamidae</taxon>
        <taxon>Agaminae</taxon>
        <taxon>Phrynocephalus</taxon>
    </lineage>
</organism>
<comment type="caution">
    <text evidence="2">The sequence shown here is derived from an EMBL/GenBank/DDBJ whole genome shotgun (WGS) entry which is preliminary data.</text>
</comment>
<gene>
    <name evidence="2" type="ORF">JRQ81_016284</name>
</gene>
<dbReference type="EMBL" id="JAPFRF010000006">
    <property type="protein sequence ID" value="KAJ7330110.1"/>
    <property type="molecule type" value="Genomic_DNA"/>
</dbReference>
<feature type="region of interest" description="Disordered" evidence="1">
    <location>
        <begin position="289"/>
        <end position="324"/>
    </location>
</feature>
<name>A0A9Q1B2J0_9SAUR</name>
<sequence length="497" mass="55479">MSEMADRVLCEKFEANIFAKNRCQNCFRTVAAHQHGHQELEKHGAKTPDSVAGADEASTREPLDPLCILVPQCELYVCVGPEDRTESWKEGLEYTQLGCRAQEEPEEARICLDANITACIGTDANDPLSRDWEMTRILDSILGSNREDTMYYAGQKEEVQPESLPSDRLRWTEVVSSGRTEFWRCLKAGTRAVSQDQGEGKRKHQAESGYFSLERRKSEPGWASSPPRVSCGTVPRWSDGPGVGGWPTSPVTSADRDLGWRAGSSTSEGRHGLMRQEYTVLADLPKPKRLHHRQAFEKDGSSSRTRSPGRVEVERIFGPERRKSETLEAFQALEEGLLERLDSKSLKLAKEGQLVRRQSSPTLRRDVSKQLPRDSAQPSRSGGESLRSGRPDQRHERVRRSQGPSLHSGGAPQHLERESQSRGATLPLGAHFLSKQRGRGGDEMNSLTTRERVGTGHPFLLEVSGSIQQRVVDQASWRRPDILRSQGNVQRRSGKAA</sequence>
<evidence type="ECO:0000313" key="3">
    <source>
        <dbReference type="Proteomes" id="UP001142489"/>
    </source>
</evidence>
<reference evidence="2" key="1">
    <citation type="journal article" date="2023" name="DNA Res.">
        <title>Chromosome-level genome assembly of Phrynocephalus forsythii using third-generation DNA sequencing and Hi-C analysis.</title>
        <authorList>
            <person name="Qi Y."/>
            <person name="Zhao W."/>
            <person name="Zhao Y."/>
            <person name="Niu C."/>
            <person name="Cao S."/>
            <person name="Zhang Y."/>
        </authorList>
    </citation>
    <scope>NUCLEOTIDE SEQUENCE</scope>
    <source>
        <tissue evidence="2">Muscle</tissue>
    </source>
</reference>
<dbReference type="AlphaFoldDB" id="A0A9Q1B2J0"/>
<dbReference type="OrthoDB" id="9942268at2759"/>
<evidence type="ECO:0000256" key="1">
    <source>
        <dbReference type="SAM" id="MobiDB-lite"/>
    </source>
</evidence>